<feature type="region of interest" description="Disordered" evidence="1">
    <location>
        <begin position="92"/>
        <end position="113"/>
    </location>
</feature>
<evidence type="ECO:0000313" key="3">
    <source>
        <dbReference type="Proteomes" id="UP001595075"/>
    </source>
</evidence>
<comment type="caution">
    <text evidence="2">The sequence shown here is derived from an EMBL/GenBank/DDBJ whole genome shotgun (WGS) entry which is preliminary data.</text>
</comment>
<dbReference type="EMBL" id="JAZHXI010000003">
    <property type="protein sequence ID" value="KAL2073574.1"/>
    <property type="molecule type" value="Genomic_DNA"/>
</dbReference>
<feature type="region of interest" description="Disordered" evidence="1">
    <location>
        <begin position="1"/>
        <end position="77"/>
    </location>
</feature>
<feature type="region of interest" description="Disordered" evidence="1">
    <location>
        <begin position="131"/>
        <end position="176"/>
    </location>
</feature>
<evidence type="ECO:0000313" key="2">
    <source>
        <dbReference type="EMBL" id="KAL2073574.1"/>
    </source>
</evidence>
<accession>A0ABR4CUJ9</accession>
<sequence>MAMSTENTPPNSPPKLGATVAPTPQKRRPSPLRLQSEAEKNNILTQSQFPAFLPTPKAPNSTSTQKSKSLTSAELASTVLSSPEVHQIGTTLQSEAAPMSLQEARQRRESIKDERKKSIEFIRRRTISRAAVGGRPSKEMLEKLVEPKWDVSVRGEEGEGDEDEDEEKDQEKDGGE</sequence>
<protein>
    <submittedName>
        <fullName evidence="2">Uncharacterized protein</fullName>
    </submittedName>
</protein>
<dbReference type="Proteomes" id="UP001595075">
    <property type="component" value="Unassembled WGS sequence"/>
</dbReference>
<reference evidence="2 3" key="1">
    <citation type="journal article" date="2024" name="Commun. Biol.">
        <title>Comparative genomic analysis of thermophilic fungi reveals convergent evolutionary adaptations and gene losses.</title>
        <authorList>
            <person name="Steindorff A.S."/>
            <person name="Aguilar-Pontes M.V."/>
            <person name="Robinson A.J."/>
            <person name="Andreopoulos B."/>
            <person name="LaButti K."/>
            <person name="Kuo A."/>
            <person name="Mondo S."/>
            <person name="Riley R."/>
            <person name="Otillar R."/>
            <person name="Haridas S."/>
            <person name="Lipzen A."/>
            <person name="Grimwood J."/>
            <person name="Schmutz J."/>
            <person name="Clum A."/>
            <person name="Reid I.D."/>
            <person name="Moisan M.C."/>
            <person name="Butler G."/>
            <person name="Nguyen T.T.M."/>
            <person name="Dewar K."/>
            <person name="Conant G."/>
            <person name="Drula E."/>
            <person name="Henrissat B."/>
            <person name="Hansel C."/>
            <person name="Singer S."/>
            <person name="Hutchinson M.I."/>
            <person name="de Vries R.P."/>
            <person name="Natvig D.O."/>
            <person name="Powell A.J."/>
            <person name="Tsang A."/>
            <person name="Grigoriev I.V."/>
        </authorList>
    </citation>
    <scope>NUCLEOTIDE SEQUENCE [LARGE SCALE GENOMIC DNA]</scope>
    <source>
        <strain evidence="2 3">CBS 494.80</strain>
    </source>
</reference>
<gene>
    <name evidence="2" type="ORF">VTL71DRAFT_10900</name>
</gene>
<feature type="compositionally biased region" description="Low complexity" evidence="1">
    <location>
        <begin position="61"/>
        <end position="72"/>
    </location>
</feature>
<feature type="compositionally biased region" description="Basic and acidic residues" evidence="1">
    <location>
        <begin position="136"/>
        <end position="157"/>
    </location>
</feature>
<proteinExistence type="predicted"/>
<feature type="compositionally biased region" description="Acidic residues" evidence="1">
    <location>
        <begin position="158"/>
        <end position="168"/>
    </location>
</feature>
<organism evidence="2 3">
    <name type="scientific">Oculimacula yallundae</name>
    <dbReference type="NCBI Taxonomy" id="86028"/>
    <lineage>
        <taxon>Eukaryota</taxon>
        <taxon>Fungi</taxon>
        <taxon>Dikarya</taxon>
        <taxon>Ascomycota</taxon>
        <taxon>Pezizomycotina</taxon>
        <taxon>Leotiomycetes</taxon>
        <taxon>Helotiales</taxon>
        <taxon>Ploettnerulaceae</taxon>
        <taxon>Oculimacula</taxon>
    </lineage>
</organism>
<feature type="compositionally biased region" description="Basic and acidic residues" evidence="1">
    <location>
        <begin position="104"/>
        <end position="113"/>
    </location>
</feature>
<name>A0ABR4CUJ9_9HELO</name>
<keyword evidence="3" id="KW-1185">Reference proteome</keyword>
<evidence type="ECO:0000256" key="1">
    <source>
        <dbReference type="SAM" id="MobiDB-lite"/>
    </source>
</evidence>